<protein>
    <recommendedName>
        <fullName evidence="3">Glycosyl transferase family 1</fullName>
    </recommendedName>
</protein>
<dbReference type="Gene3D" id="3.40.50.2000">
    <property type="entry name" value="Glycogen Phosphorylase B"/>
    <property type="match status" value="1"/>
</dbReference>
<keyword evidence="2" id="KW-1185">Reference proteome</keyword>
<dbReference type="Proteomes" id="UP000320593">
    <property type="component" value="Unassembled WGS sequence"/>
</dbReference>
<proteinExistence type="predicted"/>
<evidence type="ECO:0000313" key="2">
    <source>
        <dbReference type="Proteomes" id="UP000320593"/>
    </source>
</evidence>
<evidence type="ECO:0008006" key="3">
    <source>
        <dbReference type="Google" id="ProtNLM"/>
    </source>
</evidence>
<dbReference type="AlphaFoldDB" id="A0A562T9D3"/>
<name>A0A562T9D3_9HYPH</name>
<comment type="caution">
    <text evidence="1">The sequence shown here is derived from an EMBL/GenBank/DDBJ whole genome shotgun (WGS) entry which is preliminary data.</text>
</comment>
<evidence type="ECO:0000313" key="1">
    <source>
        <dbReference type="EMBL" id="TWI90152.1"/>
    </source>
</evidence>
<gene>
    <name evidence="1" type="ORF">JM93_01129</name>
</gene>
<sequence length="349" mass="38855">MRVGFDAGAINERGMSVAVYDYACGVQEHLGHEALVFYDKTSSNPEVLTKFASKLQLVAYEDNASFRAAAAAEKLDFCYFINGGLGPVPEDAATRVGVHAVFRHFDPHGDVYAYVSKWLADWMTGGQAPHVPHIVDLPAPASDFREETGIPEDAFVVGRYGGYDQFNLEFAQRAVREALEKRSNLFFVFLNTMPFVEHDRALFLPARVASQQKSDFIAACDAGLNAKKIGESFGLANAEFMFHGKPVFTWAGGMDQNHVAMSPAEEWVYRTRADLIRLLVTYEANSADAALGQSAAADYAPPRVMQQFDDVFLSGKWRASDLNVGPGFKAKRKLQEKLLRAKFRYWKLR</sequence>
<dbReference type="OrthoDB" id="1224817at2"/>
<organism evidence="1 2">
    <name type="scientific">Roseibium hamelinense</name>
    <dbReference type="NCBI Taxonomy" id="150831"/>
    <lineage>
        <taxon>Bacteria</taxon>
        <taxon>Pseudomonadati</taxon>
        <taxon>Pseudomonadota</taxon>
        <taxon>Alphaproteobacteria</taxon>
        <taxon>Hyphomicrobiales</taxon>
        <taxon>Stappiaceae</taxon>
        <taxon>Roseibium</taxon>
    </lineage>
</organism>
<dbReference type="EMBL" id="VLLF01000002">
    <property type="protein sequence ID" value="TWI90152.1"/>
    <property type="molecule type" value="Genomic_DNA"/>
</dbReference>
<dbReference type="RefSeq" id="WP_145341186.1">
    <property type="nucleotide sequence ID" value="NZ_SMLY01000086.1"/>
</dbReference>
<dbReference type="SUPFAM" id="SSF53756">
    <property type="entry name" value="UDP-Glycosyltransferase/glycogen phosphorylase"/>
    <property type="match status" value="1"/>
</dbReference>
<accession>A0A562T9D3</accession>
<reference evidence="1 2" key="1">
    <citation type="submission" date="2019-07" db="EMBL/GenBank/DDBJ databases">
        <title>Genomic Encyclopedia of Archaeal and Bacterial Type Strains, Phase II (KMG-II): from individual species to whole genera.</title>
        <authorList>
            <person name="Goeker M."/>
        </authorList>
    </citation>
    <scope>NUCLEOTIDE SEQUENCE [LARGE SCALE GENOMIC DNA]</scope>
    <source>
        <strain evidence="1 2">ATCC BAA-252</strain>
    </source>
</reference>